<keyword evidence="2" id="KW-0436">Ligase</keyword>
<dbReference type="InterPro" id="IPR042099">
    <property type="entry name" value="ANL_N_sf"/>
</dbReference>
<reference evidence="5 6" key="1">
    <citation type="journal article" date="2011" name="Stand. Genomic Sci.">
        <title>High quality draft genome sequence of Segniliparus rugosus CDC 945(T)= (ATCC BAA-974(T)).</title>
        <authorList>
            <person name="Earl A.M."/>
            <person name="Desjardins C.A."/>
            <person name="Fitzgerald M.G."/>
            <person name="Arachchi H.M."/>
            <person name="Zeng Q."/>
            <person name="Mehta T."/>
            <person name="Griggs A."/>
            <person name="Birren B.W."/>
            <person name="Toney N.C."/>
            <person name="Carr J."/>
            <person name="Posey J."/>
            <person name="Butler W.R."/>
        </authorList>
    </citation>
    <scope>NUCLEOTIDE SEQUENCE [LARGE SCALE GENOMIC DNA]</scope>
    <source>
        <strain evidence="6">ATCC BAA-974 / DSM 45345 / CCUG 50838 / CIP 108380 / JCM 13579 / CDC 945</strain>
    </source>
</reference>
<dbReference type="STRING" id="679197.HMPREF9336_01308"/>
<dbReference type="HOGENOM" id="CLU_000022_59_0_11"/>
<protein>
    <submittedName>
        <fullName evidence="5">Uncharacterized protein</fullName>
    </submittedName>
</protein>
<evidence type="ECO:0000259" key="4">
    <source>
        <dbReference type="Pfam" id="PF13193"/>
    </source>
</evidence>
<dbReference type="PANTHER" id="PTHR43201">
    <property type="entry name" value="ACYL-COA SYNTHETASE"/>
    <property type="match status" value="1"/>
</dbReference>
<dbReference type="GO" id="GO:0031956">
    <property type="term" value="F:medium-chain fatty acid-CoA ligase activity"/>
    <property type="evidence" value="ECO:0007669"/>
    <property type="project" value="TreeGrafter"/>
</dbReference>
<feature type="domain" description="AMP-dependent synthetase/ligase" evidence="3">
    <location>
        <begin position="53"/>
        <end position="404"/>
    </location>
</feature>
<comment type="similarity">
    <text evidence="1">Belongs to the ATP-dependent AMP-binding enzyme family.</text>
</comment>
<evidence type="ECO:0000259" key="3">
    <source>
        <dbReference type="Pfam" id="PF00501"/>
    </source>
</evidence>
<keyword evidence="6" id="KW-1185">Reference proteome</keyword>
<organism evidence="5 6">
    <name type="scientific">Segniliparus rugosus (strain ATCC BAA-974 / DSM 45345 / CCUG 50838 / CIP 108380 / JCM 13579 / CDC 945)</name>
    <dbReference type="NCBI Taxonomy" id="679197"/>
    <lineage>
        <taxon>Bacteria</taxon>
        <taxon>Bacillati</taxon>
        <taxon>Actinomycetota</taxon>
        <taxon>Actinomycetes</taxon>
        <taxon>Mycobacteriales</taxon>
        <taxon>Segniliparaceae</taxon>
        <taxon>Segniliparus</taxon>
    </lineage>
</organism>
<proteinExistence type="inferred from homology"/>
<dbReference type="Gene3D" id="3.30.300.30">
    <property type="match status" value="1"/>
</dbReference>
<name>E5XP87_SEGRC</name>
<dbReference type="SUPFAM" id="SSF56801">
    <property type="entry name" value="Acetyl-CoA synthetase-like"/>
    <property type="match status" value="1"/>
</dbReference>
<dbReference type="GO" id="GO:0006631">
    <property type="term" value="P:fatty acid metabolic process"/>
    <property type="evidence" value="ECO:0007669"/>
    <property type="project" value="TreeGrafter"/>
</dbReference>
<dbReference type="CDD" id="cd04433">
    <property type="entry name" value="AFD_class_I"/>
    <property type="match status" value="1"/>
</dbReference>
<dbReference type="InterPro" id="IPR000873">
    <property type="entry name" value="AMP-dep_synth/lig_dom"/>
</dbReference>
<dbReference type="OrthoDB" id="56621at2"/>
<evidence type="ECO:0000313" key="6">
    <source>
        <dbReference type="Proteomes" id="UP000004816"/>
    </source>
</evidence>
<dbReference type="InterPro" id="IPR045851">
    <property type="entry name" value="AMP-bd_C_sf"/>
</dbReference>
<dbReference type="Gene3D" id="3.40.50.12780">
    <property type="entry name" value="N-terminal domain of ligase-like"/>
    <property type="match status" value="1"/>
</dbReference>
<sequence length="539" mass="56256">MRGSLRRAAGTVLGAARAGLGSGVLGPVGPRTLARMLRAVVRFGPSPATLVAVAAARTPDRLAVVDETGQLSYARLQEQCEAVSAALYAASGRRAPESVGVLCRNHRGFVQALVVALQLGSEVVLVNTELPEAQLGHILRRHRPETLIADAEYLPALASAGYEGRLVVADLERADGAQTLAGLAAAEGLRPPRVRRPSRITMLTSGTTGLAKGVPKSVSPLGVIGLAVSGLNVLRLRAGDVMLVAPPLFHGFGMLAAVASFAVGGTLVCAKKFDGAWALEAIERHRVSVFFGVPVMFQRLLAAAGPAPRRTGLRLALTGAAPMPPHVVREFAGVFGDIMVNGYGSTEVGIVSLAAPRDLAEAPGTVGRPVLGVGVRVLGEDRAQLAPGQTGEVFVKGGLATSAYTEDPVKSPAAKEVVAGYISTGDMGHFDADGRLYVDGRADDMIVSGGENIFPGEVEEALCAHAALADVVVRGVPDQEYGQVLRAYVVVAPQSEPPTAEELKAHVKGRLERYKVPKEFVFLPEIPRNPSGKVVLPRS</sequence>
<comment type="caution">
    <text evidence="5">The sequence shown here is derived from an EMBL/GenBank/DDBJ whole genome shotgun (WGS) entry which is preliminary data.</text>
</comment>
<evidence type="ECO:0000256" key="2">
    <source>
        <dbReference type="ARBA" id="ARBA00022598"/>
    </source>
</evidence>
<dbReference type="InterPro" id="IPR025110">
    <property type="entry name" value="AMP-bd_C"/>
</dbReference>
<dbReference type="RefSeq" id="WP_021030882.1">
    <property type="nucleotide sequence ID" value="NZ_KI391954.1"/>
</dbReference>
<gene>
    <name evidence="5" type="ORF">HMPREF9336_01308</name>
</gene>
<dbReference type="Proteomes" id="UP000004816">
    <property type="component" value="Unassembled WGS sequence"/>
</dbReference>
<evidence type="ECO:0000313" key="5">
    <source>
        <dbReference type="EMBL" id="EFV13833.2"/>
    </source>
</evidence>
<dbReference type="AlphaFoldDB" id="E5XP87"/>
<dbReference type="Pfam" id="PF00501">
    <property type="entry name" value="AMP-binding"/>
    <property type="match status" value="1"/>
</dbReference>
<accession>E5XP87</accession>
<dbReference type="EMBL" id="ACZI02000003">
    <property type="protein sequence ID" value="EFV13833.2"/>
    <property type="molecule type" value="Genomic_DNA"/>
</dbReference>
<dbReference type="PANTHER" id="PTHR43201:SF5">
    <property type="entry name" value="MEDIUM-CHAIN ACYL-COA LIGASE ACSF2, MITOCHONDRIAL"/>
    <property type="match status" value="1"/>
</dbReference>
<evidence type="ECO:0000256" key="1">
    <source>
        <dbReference type="ARBA" id="ARBA00006432"/>
    </source>
</evidence>
<feature type="domain" description="AMP-binding enzyme C-terminal" evidence="4">
    <location>
        <begin position="457"/>
        <end position="533"/>
    </location>
</feature>
<dbReference type="eggNOG" id="COG0318">
    <property type="taxonomic scope" value="Bacteria"/>
</dbReference>
<dbReference type="Pfam" id="PF13193">
    <property type="entry name" value="AMP-binding_C"/>
    <property type="match status" value="1"/>
</dbReference>